<dbReference type="SUPFAM" id="SSF88723">
    <property type="entry name" value="PIN domain-like"/>
    <property type="match status" value="1"/>
</dbReference>
<dbReference type="Gene3D" id="3.40.50.1010">
    <property type="entry name" value="5'-nuclease"/>
    <property type="match status" value="2"/>
</dbReference>
<dbReference type="CDD" id="cd09870">
    <property type="entry name" value="PIN_YEN1"/>
    <property type="match status" value="1"/>
</dbReference>
<dbReference type="InterPro" id="IPR006086">
    <property type="entry name" value="XPG-I_dom"/>
</dbReference>
<dbReference type="Gene3D" id="1.10.150.20">
    <property type="entry name" value="5' to 3' exonuclease, C-terminal subdomain"/>
    <property type="match status" value="1"/>
</dbReference>
<evidence type="ECO:0000313" key="3">
    <source>
        <dbReference type="Proteomes" id="UP000054549"/>
    </source>
</evidence>
<organism evidence="2 3">
    <name type="scientific">Amanita muscaria (strain Koide BX008)</name>
    <dbReference type="NCBI Taxonomy" id="946122"/>
    <lineage>
        <taxon>Eukaryota</taxon>
        <taxon>Fungi</taxon>
        <taxon>Dikarya</taxon>
        <taxon>Basidiomycota</taxon>
        <taxon>Agaricomycotina</taxon>
        <taxon>Agaricomycetes</taxon>
        <taxon>Agaricomycetidae</taxon>
        <taxon>Agaricales</taxon>
        <taxon>Pluteineae</taxon>
        <taxon>Amanitaceae</taxon>
        <taxon>Amanita</taxon>
    </lineage>
</organism>
<gene>
    <name evidence="2" type="ORF">M378DRAFT_89828</name>
</gene>
<dbReference type="OrthoDB" id="2148513at2759"/>
<dbReference type="PRINTS" id="PR00853">
    <property type="entry name" value="XPGRADSUPER"/>
</dbReference>
<dbReference type="SMART" id="SM00484">
    <property type="entry name" value="XPGI"/>
    <property type="match status" value="1"/>
</dbReference>
<evidence type="ECO:0000259" key="1">
    <source>
        <dbReference type="SMART" id="SM00484"/>
    </source>
</evidence>
<dbReference type="STRING" id="946122.A0A0C2S0F0"/>
<reference evidence="2 3" key="1">
    <citation type="submission" date="2014-04" db="EMBL/GenBank/DDBJ databases">
        <title>Evolutionary Origins and Diversification of the Mycorrhizal Mutualists.</title>
        <authorList>
            <consortium name="DOE Joint Genome Institute"/>
            <consortium name="Mycorrhizal Genomics Consortium"/>
            <person name="Kohler A."/>
            <person name="Kuo A."/>
            <person name="Nagy L.G."/>
            <person name="Floudas D."/>
            <person name="Copeland A."/>
            <person name="Barry K.W."/>
            <person name="Cichocki N."/>
            <person name="Veneault-Fourrey C."/>
            <person name="LaButti K."/>
            <person name="Lindquist E.A."/>
            <person name="Lipzen A."/>
            <person name="Lundell T."/>
            <person name="Morin E."/>
            <person name="Murat C."/>
            <person name="Riley R."/>
            <person name="Ohm R."/>
            <person name="Sun H."/>
            <person name="Tunlid A."/>
            <person name="Henrissat B."/>
            <person name="Grigoriev I.V."/>
            <person name="Hibbett D.S."/>
            <person name="Martin F."/>
        </authorList>
    </citation>
    <scope>NUCLEOTIDE SEQUENCE [LARGE SCALE GENOMIC DNA]</scope>
    <source>
        <strain evidence="2 3">Koide BX008</strain>
    </source>
</reference>
<name>A0A0C2S0F0_AMAMK</name>
<dbReference type="PANTHER" id="PTHR11081">
    <property type="entry name" value="FLAP ENDONUCLEASE FAMILY MEMBER"/>
    <property type="match status" value="1"/>
</dbReference>
<keyword evidence="3" id="KW-1185">Reference proteome</keyword>
<dbReference type="Pfam" id="PF00867">
    <property type="entry name" value="XPG_I"/>
    <property type="match status" value="1"/>
</dbReference>
<evidence type="ECO:0000313" key="2">
    <source>
        <dbReference type="EMBL" id="KIL56120.1"/>
    </source>
</evidence>
<proteinExistence type="predicted"/>
<dbReference type="InParanoid" id="A0A0C2S0F0"/>
<dbReference type="HOGENOM" id="CLU_007575_4_0_1"/>
<dbReference type="EMBL" id="KN818446">
    <property type="protein sequence ID" value="KIL56120.1"/>
    <property type="molecule type" value="Genomic_DNA"/>
</dbReference>
<dbReference type="SUPFAM" id="SSF47807">
    <property type="entry name" value="5' to 3' exonuclease, C-terminal subdomain"/>
    <property type="match status" value="1"/>
</dbReference>
<dbReference type="InterPro" id="IPR029060">
    <property type="entry name" value="PIN-like_dom_sf"/>
</dbReference>
<dbReference type="GO" id="GO:0006281">
    <property type="term" value="P:DNA repair"/>
    <property type="evidence" value="ECO:0007669"/>
    <property type="project" value="UniProtKB-ARBA"/>
</dbReference>
<dbReference type="InterPro" id="IPR036279">
    <property type="entry name" value="5-3_exonuclease_C_sf"/>
</dbReference>
<dbReference type="InterPro" id="IPR006084">
    <property type="entry name" value="XPG/Rad2"/>
</dbReference>
<protein>
    <recommendedName>
        <fullName evidence="1">XPG-I domain-containing protein</fullName>
    </recommendedName>
</protein>
<feature type="non-terminal residue" evidence="2">
    <location>
        <position position="1"/>
    </location>
</feature>
<sequence>LALTNHSSIWICQSQAIFYKPAHATAGANPELRTLFFKLSWLLSACILPIFVFDGPLRPSVKRGKNVVATPHWLTEDFQQLINGFGFYSHQAPGEAEAELAQLNAAGLIDAIATDDSDVFVSGATHVIRSSLHSSNNTDNVTVYALDKINSDTQVLLTREDMILIAVLVGGDYDPVGLPGCGMTIAHKLVCACPLGHQLVHAFLTRQDIKTFSTFLDGWWSRLWNMLSDTALLGRQFKALANSISEDFLQVPILQKYLEPITSWSTGNTAPDGSCWKSQAPDLAQLTRLCERWFTWGTSRGIQARLLKHVWPGACMRMLLVSRTLPEHGNTY</sequence>
<dbReference type="PANTHER" id="PTHR11081:SF75">
    <property type="entry name" value="ENDONUCLEASE, PUTATIVE (AFU_ORTHOLOGUE AFUA_3G13260)-RELATED"/>
    <property type="match status" value="1"/>
</dbReference>
<dbReference type="GO" id="GO:0017108">
    <property type="term" value="F:5'-flap endonuclease activity"/>
    <property type="evidence" value="ECO:0007669"/>
    <property type="project" value="TreeGrafter"/>
</dbReference>
<accession>A0A0C2S0F0</accession>
<dbReference type="AlphaFoldDB" id="A0A0C2S0F0"/>
<dbReference type="Proteomes" id="UP000054549">
    <property type="component" value="Unassembled WGS sequence"/>
</dbReference>
<feature type="domain" description="XPG-I" evidence="1">
    <location>
        <begin position="83"/>
        <end position="155"/>
    </location>
</feature>